<dbReference type="PROSITE" id="PS50918">
    <property type="entry name" value="WWE"/>
    <property type="match status" value="1"/>
</dbReference>
<dbReference type="GO" id="GO:0009615">
    <property type="term" value="P:response to virus"/>
    <property type="evidence" value="ECO:0007669"/>
    <property type="project" value="TreeGrafter"/>
</dbReference>
<evidence type="ECO:0000259" key="15">
    <source>
        <dbReference type="PROSITE" id="PS51059"/>
    </source>
</evidence>
<evidence type="ECO:0000256" key="9">
    <source>
        <dbReference type="ARBA" id="ARBA00023242"/>
    </source>
</evidence>
<keyword evidence="5 11" id="KW-0479">Metal-binding</keyword>
<dbReference type="InterPro" id="IPR036388">
    <property type="entry name" value="WH-like_DNA-bd_sf"/>
</dbReference>
<dbReference type="PROSITE" id="PS51059">
    <property type="entry name" value="PARP_CATALYTIC"/>
    <property type="match status" value="1"/>
</dbReference>
<evidence type="ECO:0000256" key="3">
    <source>
        <dbReference type="ARBA" id="ARBA00022490"/>
    </source>
</evidence>
<name>K9INK8_DESRO</name>
<keyword evidence="6" id="KW-0677">Repeat</keyword>
<comment type="subcellular location">
    <subcellularLocation>
        <location evidence="2">Cytoplasm</location>
    </subcellularLocation>
    <subcellularLocation>
        <location evidence="1">Nucleus</location>
    </subcellularLocation>
</comment>
<dbReference type="Pfam" id="PF25261">
    <property type="entry name" value="zf-CCCH_PARP12"/>
    <property type="match status" value="1"/>
</dbReference>
<dbReference type="InterPro" id="IPR004170">
    <property type="entry name" value="WWE_dom"/>
</dbReference>
<dbReference type="GO" id="GO:0032481">
    <property type="term" value="P:positive regulation of type I interferon production"/>
    <property type="evidence" value="ECO:0007669"/>
    <property type="project" value="TreeGrafter"/>
</dbReference>
<dbReference type="InterPro" id="IPR037197">
    <property type="entry name" value="WWE_dom_sf"/>
</dbReference>
<comment type="similarity">
    <text evidence="10">Belongs to the ARTD/PARP family.</text>
</comment>
<dbReference type="PROSITE" id="PS50103">
    <property type="entry name" value="ZF_C3H1"/>
    <property type="match status" value="1"/>
</dbReference>
<dbReference type="Pfam" id="PF18633">
    <property type="entry name" value="zf-CCCH_8"/>
    <property type="match status" value="1"/>
</dbReference>
<evidence type="ECO:0000259" key="14">
    <source>
        <dbReference type="PROSITE" id="PS50918"/>
    </source>
</evidence>
<evidence type="ECO:0000313" key="16">
    <source>
        <dbReference type="EMBL" id="JAA49478.1"/>
    </source>
</evidence>
<dbReference type="GO" id="GO:0003723">
    <property type="term" value="F:RNA binding"/>
    <property type="evidence" value="ECO:0007669"/>
    <property type="project" value="TreeGrafter"/>
</dbReference>
<proteinExistence type="evidence at transcript level"/>
<dbReference type="Pfam" id="PF02825">
    <property type="entry name" value="WWE"/>
    <property type="match status" value="1"/>
</dbReference>
<accession>K9INK8</accession>
<dbReference type="GO" id="GO:0003950">
    <property type="term" value="F:NAD+ poly-ADP-ribosyltransferase activity"/>
    <property type="evidence" value="ECO:0007669"/>
    <property type="project" value="InterPro"/>
</dbReference>
<dbReference type="GO" id="GO:0005737">
    <property type="term" value="C:cytoplasm"/>
    <property type="evidence" value="ECO:0007669"/>
    <property type="project" value="UniProtKB-SubCell"/>
</dbReference>
<feature type="domain" description="C3H1-type" evidence="13">
    <location>
        <begin position="173"/>
        <end position="194"/>
    </location>
</feature>
<dbReference type="PANTHER" id="PTHR45740">
    <property type="entry name" value="POLY [ADP-RIBOSE] POLYMERASE"/>
    <property type="match status" value="1"/>
</dbReference>
<dbReference type="InterPro" id="IPR051712">
    <property type="entry name" value="ARTD-AVP"/>
</dbReference>
<organism evidence="16">
    <name type="scientific">Desmodus rotundus</name>
    <name type="common">Vampire bat</name>
    <dbReference type="NCBI Taxonomy" id="9430"/>
    <lineage>
        <taxon>Eukaryota</taxon>
        <taxon>Metazoa</taxon>
        <taxon>Chordata</taxon>
        <taxon>Craniata</taxon>
        <taxon>Vertebrata</taxon>
        <taxon>Euteleostomi</taxon>
        <taxon>Mammalia</taxon>
        <taxon>Eutheria</taxon>
        <taxon>Laurasiatheria</taxon>
        <taxon>Chiroptera</taxon>
        <taxon>Yangochiroptera</taxon>
        <taxon>Phyllostomidae</taxon>
        <taxon>Desmodontinae</taxon>
        <taxon>Desmodus</taxon>
    </lineage>
</organism>
<dbReference type="FunFam" id="1.10.10.10:FF:000428">
    <property type="entry name" value="Zinc finger CCCH-type containing, antiviral 1"/>
    <property type="match status" value="1"/>
</dbReference>
<keyword evidence="9" id="KW-0539">Nucleus</keyword>
<dbReference type="SUPFAM" id="SSF56399">
    <property type="entry name" value="ADP-ribosylation"/>
    <property type="match status" value="1"/>
</dbReference>
<feature type="region of interest" description="Disordered" evidence="12">
    <location>
        <begin position="224"/>
        <end position="337"/>
    </location>
</feature>
<dbReference type="InterPro" id="IPR057602">
    <property type="entry name" value="Zfn-CCCH_PARP12"/>
</dbReference>
<dbReference type="Pfam" id="PF00644">
    <property type="entry name" value="PARP"/>
    <property type="match status" value="1"/>
</dbReference>
<dbReference type="GO" id="GO:1990404">
    <property type="term" value="F:NAD+-protein mono-ADP-ribosyltransferase activity"/>
    <property type="evidence" value="ECO:0007669"/>
    <property type="project" value="TreeGrafter"/>
</dbReference>
<keyword evidence="3" id="KW-0963">Cytoplasm</keyword>
<dbReference type="AlphaFoldDB" id="K9INK8"/>
<dbReference type="InterPro" id="IPR012317">
    <property type="entry name" value="Poly(ADP-ribose)pol_cat_dom"/>
</dbReference>
<feature type="region of interest" description="Disordered" evidence="12">
    <location>
        <begin position="527"/>
        <end position="553"/>
    </location>
</feature>
<dbReference type="Pfam" id="PF18606">
    <property type="entry name" value="HTH_53"/>
    <property type="match status" value="1"/>
</dbReference>
<dbReference type="InterPro" id="IPR040954">
    <property type="entry name" value="Znf-CCCH_8"/>
</dbReference>
<evidence type="ECO:0000256" key="12">
    <source>
        <dbReference type="SAM" id="MobiDB-lite"/>
    </source>
</evidence>
<evidence type="ECO:0000256" key="10">
    <source>
        <dbReference type="ARBA" id="ARBA00024347"/>
    </source>
</evidence>
<feature type="domain" description="PARP catalytic" evidence="15">
    <location>
        <begin position="802"/>
        <end position="994"/>
    </location>
</feature>
<dbReference type="GO" id="GO:0005634">
    <property type="term" value="C:nucleus"/>
    <property type="evidence" value="ECO:0007669"/>
    <property type="project" value="UniProtKB-SubCell"/>
</dbReference>
<dbReference type="GO" id="GO:0061014">
    <property type="term" value="P:positive regulation of mRNA catabolic process"/>
    <property type="evidence" value="ECO:0007669"/>
    <property type="project" value="TreeGrafter"/>
</dbReference>
<dbReference type="Pfam" id="PF23466">
    <property type="entry name" value="WWE_4"/>
    <property type="match status" value="1"/>
</dbReference>
<dbReference type="InterPro" id="IPR000571">
    <property type="entry name" value="Znf_CCCH"/>
</dbReference>
<dbReference type="CDD" id="cd01439">
    <property type="entry name" value="TCCD_inducible_PARP_like"/>
    <property type="match status" value="1"/>
</dbReference>
<evidence type="ECO:0000256" key="5">
    <source>
        <dbReference type="ARBA" id="ARBA00022723"/>
    </source>
</evidence>
<sequence>MADPSVCSFITKILCAHGGRMALAALLDEIKLSEAQLCEVLKAAGPNRFLVLETGDKAGVTRSVVATTLARVCRRKYCPKGCENLHLCKLNLLGRCHYSQLERNLCKYSHEVLSEDNFKVLEQHQISGLNQEELAVLLIQNDPFFMPEICKSYKGEGRGPICDKHPPCERLHICEHFTRGNCSYANCLRSHNLMDRKVLAIMREHGLSGDVAQNIQDICNHKHSRKKHGLRAPPPHHRDTARRGRGGNTAYRGRSKSRDRFFQGSHEFLPPVSASTERCGTPSPDQISCRSPLDNGPVEDLTFKFTHLGSQDGPRPSSASSKAANLGGARQVGESQRFSENGSLEGLLYGNHSGAQSASDFASAPNWKGPTSWLNDQDVNSETAAGSKSAGMHSSGRVNIEGRNGNQDVQHFPLFNNNFDGMAADTSSTGSLSYRTTSGRQREKLLRWNQESGTAHPNLNTLMPDDGKHREKVFWAGEPGHITPNGPSKVDYETTGTTGFGLTSAARVDEDVLRSASQSLRTQVLPTLGETTGPTKVSTLPKVPPLTPSSSNRATACEAYGQNSAQTSAASASELARRTPGCALNSLCDIARPEDDHSSKEICPDHLNKCCQLKGCKKVHFHLPYRWQMSITNTWMDLQPMENIEKAYCDPKISVVSIGSLQLNFQKMTCNHNPIRRISTPSSVTMPNNVFATKWIWYWRCGFDRWVQYGEKGGDQQISSIDSSYLESLFLCAPRSIVPFQAGSQNYELSFQGMIQTNVVSKTQKDVLRRPTFVTPWDVVQRRTGLDHQPAQTQPETVASTSHSQWTLSSTALNGYELFEISNHLTDYVRISELFKATMKTVKIEKIRKIVNAQLLIAFKRKKEKMKNDNEKTLFYATSRAHVDSICANNFDWTKHGTPDTRYGKGNYFMKDAISAHRSCQYDPKNTVMFVARVLVGDSIEGNRRYTSPPSLCDSCVDSRLNPSVFVIFQKDQIYPEYMIEYTEADKDKACVIS</sequence>
<evidence type="ECO:0000256" key="7">
    <source>
        <dbReference type="ARBA" id="ARBA00022771"/>
    </source>
</evidence>
<dbReference type="Gene3D" id="3.30.720.50">
    <property type="match status" value="1"/>
</dbReference>
<dbReference type="SUPFAM" id="SSF117839">
    <property type="entry name" value="WWE domain"/>
    <property type="match status" value="1"/>
</dbReference>
<feature type="zinc finger region" description="C3H1-type" evidence="11">
    <location>
        <begin position="173"/>
        <end position="194"/>
    </location>
</feature>
<feature type="region of interest" description="Disordered" evidence="12">
    <location>
        <begin position="358"/>
        <end position="403"/>
    </location>
</feature>
<evidence type="ECO:0000259" key="13">
    <source>
        <dbReference type="PROSITE" id="PS50103"/>
    </source>
</evidence>
<evidence type="ECO:0000256" key="2">
    <source>
        <dbReference type="ARBA" id="ARBA00004496"/>
    </source>
</evidence>
<keyword evidence="8 11" id="KW-0862">Zinc</keyword>
<dbReference type="GO" id="GO:0008270">
    <property type="term" value="F:zinc ion binding"/>
    <property type="evidence" value="ECO:0007669"/>
    <property type="project" value="UniProtKB-KW"/>
</dbReference>
<feature type="compositionally biased region" description="Polar residues" evidence="12">
    <location>
        <begin position="273"/>
        <end position="289"/>
    </location>
</feature>
<dbReference type="Gene3D" id="1.10.10.10">
    <property type="entry name" value="Winged helix-like DNA-binding domain superfamily/Winged helix DNA-binding domain"/>
    <property type="match status" value="1"/>
</dbReference>
<reference evidence="16" key="1">
    <citation type="submission" date="2012-11" db="EMBL/GenBank/DDBJ databases">
        <title>The Vampirome: Transcriptome and Proteome Analysis of the Submandibular and Accessory Glands of the Vampire Bat and Vector of Human Rabies, Desmodus rotundus.</title>
        <authorList>
            <person name="Francischetti I.M.B."/>
            <person name="Assumpcao T.C.F."/>
            <person name="Ma D."/>
            <person name="Vicente E.C."/>
            <person name="Ribeiro J.M.C."/>
        </authorList>
    </citation>
    <scope>NUCLEOTIDE SEQUENCE</scope>
    <source>
        <tissue evidence="16">Salivary gland</tissue>
    </source>
</reference>
<dbReference type="InterPro" id="IPR041360">
    <property type="entry name" value="ZAP_HTH"/>
</dbReference>
<dbReference type="Gene3D" id="3.90.228.10">
    <property type="match status" value="1"/>
</dbReference>
<dbReference type="EMBL" id="GABZ01004047">
    <property type="protein sequence ID" value="JAA49478.1"/>
    <property type="molecule type" value="mRNA"/>
</dbReference>
<keyword evidence="4" id="KW-0597">Phosphoprotein</keyword>
<evidence type="ECO:0000256" key="11">
    <source>
        <dbReference type="PROSITE-ProRule" id="PRU00723"/>
    </source>
</evidence>
<feature type="domain" description="WWE" evidence="14">
    <location>
        <begin position="683"/>
        <end position="769"/>
    </location>
</feature>
<keyword evidence="7 11" id="KW-0863">Zinc-finger</keyword>
<evidence type="ECO:0000256" key="8">
    <source>
        <dbReference type="ARBA" id="ARBA00022833"/>
    </source>
</evidence>
<evidence type="ECO:0000256" key="6">
    <source>
        <dbReference type="ARBA" id="ARBA00022737"/>
    </source>
</evidence>
<evidence type="ECO:0000256" key="4">
    <source>
        <dbReference type="ARBA" id="ARBA00022553"/>
    </source>
</evidence>
<protein>
    <submittedName>
        <fullName evidence="16">Putative zinc finger ccch-type antiviral protein 1</fullName>
    </submittedName>
</protein>
<feature type="compositionally biased region" description="Polar residues" evidence="12">
    <location>
        <begin position="372"/>
        <end position="386"/>
    </location>
</feature>
<evidence type="ECO:0000256" key="1">
    <source>
        <dbReference type="ARBA" id="ARBA00004123"/>
    </source>
</evidence>
<feature type="compositionally biased region" description="Polar residues" evidence="12">
    <location>
        <begin position="527"/>
        <end position="538"/>
    </location>
</feature>
<dbReference type="PANTHER" id="PTHR45740:SF8">
    <property type="entry name" value="ZINC FINGER CCCH-TYPE ANTIVIRAL PROTEIN 1"/>
    <property type="match status" value="1"/>
</dbReference>